<dbReference type="eggNOG" id="COG0730">
    <property type="taxonomic scope" value="Bacteria"/>
</dbReference>
<feature type="transmembrane region" description="Helical" evidence="8">
    <location>
        <begin position="101"/>
        <end position="120"/>
    </location>
</feature>
<dbReference type="RefSeq" id="WP_039424017.1">
    <property type="nucleotide sequence ID" value="NZ_CP061845.1"/>
</dbReference>
<organism evidence="9 10">
    <name type="scientific">Vibrio navarrensis</name>
    <dbReference type="NCBI Taxonomy" id="29495"/>
    <lineage>
        <taxon>Bacteria</taxon>
        <taxon>Pseudomonadati</taxon>
        <taxon>Pseudomonadota</taxon>
        <taxon>Gammaproteobacteria</taxon>
        <taxon>Vibrionales</taxon>
        <taxon>Vibrionaceae</taxon>
        <taxon>Vibrio</taxon>
    </lineage>
</organism>
<reference evidence="9 10" key="1">
    <citation type="submission" date="2014-04" db="EMBL/GenBank/DDBJ databases">
        <title>Genome sequencing of Vibrio navarrensis strains.</title>
        <authorList>
            <person name="Gladney L.M."/>
            <person name="Katz L.S."/>
            <person name="Marino-Ramirez L."/>
            <person name="Jordan I.K."/>
        </authorList>
    </citation>
    <scope>NUCLEOTIDE SEQUENCE [LARGE SCALE GENOMIC DNA]</scope>
    <source>
        <strain evidence="9 10">ATCC 51183</strain>
    </source>
</reference>
<evidence type="ECO:0000256" key="3">
    <source>
        <dbReference type="ARBA" id="ARBA00022448"/>
    </source>
</evidence>
<dbReference type="GO" id="GO:0005886">
    <property type="term" value="C:plasma membrane"/>
    <property type="evidence" value="ECO:0007669"/>
    <property type="project" value="UniProtKB-SubCell"/>
</dbReference>
<comment type="similarity">
    <text evidence="2 8">Belongs to the 4-toluene sulfonate uptake permease (TSUP) (TC 2.A.102) family.</text>
</comment>
<protein>
    <recommendedName>
        <fullName evidence="8">Probable membrane transporter protein</fullName>
    </recommendedName>
</protein>
<keyword evidence="10" id="KW-1185">Reference proteome</keyword>
<evidence type="ECO:0000256" key="4">
    <source>
        <dbReference type="ARBA" id="ARBA00022475"/>
    </source>
</evidence>
<dbReference type="EMBL" id="JMCG01000001">
    <property type="protein sequence ID" value="KGK10379.1"/>
    <property type="molecule type" value="Genomic_DNA"/>
</dbReference>
<feature type="transmembrane region" description="Helical" evidence="8">
    <location>
        <begin position="157"/>
        <end position="176"/>
    </location>
</feature>
<keyword evidence="6 8" id="KW-1133">Transmembrane helix</keyword>
<dbReference type="PANTHER" id="PTHR30269:SF0">
    <property type="entry name" value="MEMBRANE TRANSPORTER PROTEIN YFCA-RELATED"/>
    <property type="match status" value="1"/>
</dbReference>
<feature type="transmembrane region" description="Helical" evidence="8">
    <location>
        <begin position="78"/>
        <end position="95"/>
    </location>
</feature>
<evidence type="ECO:0000256" key="6">
    <source>
        <dbReference type="ARBA" id="ARBA00022989"/>
    </source>
</evidence>
<dbReference type="AlphaFoldDB" id="A0A099LRV6"/>
<dbReference type="STRING" id="29495.EA26_03255"/>
<keyword evidence="3" id="KW-0813">Transport</keyword>
<evidence type="ECO:0000256" key="8">
    <source>
        <dbReference type="RuleBase" id="RU363041"/>
    </source>
</evidence>
<evidence type="ECO:0000256" key="1">
    <source>
        <dbReference type="ARBA" id="ARBA00004651"/>
    </source>
</evidence>
<gene>
    <name evidence="9" type="ORF">EA26_03255</name>
</gene>
<dbReference type="Pfam" id="PF01925">
    <property type="entry name" value="TauE"/>
    <property type="match status" value="1"/>
</dbReference>
<proteinExistence type="inferred from homology"/>
<sequence>MEVSLEVLGLLFLVAGLAGFIDAMAGGGGLLTLPALLAAGVPPTQALATNKLQSSFGSFSASWYFVRNGIVSLKEMRLAIVCTFIGSAMGAELVQQFDASLLTSLIPLLLIAISLYFLLAPQTRADSGKKPLPEALFALCVGGGIGFYDGFFGPGTGSIFTVCFVVLGHFSLVDATARTKVLNFTSNIAALTFFLIAGLPIWQIGLTMAVGGFIGARMGAKVVVTKGQKWIRPLVITMSMLMALKLLWEQHSQSFLSMF</sequence>
<evidence type="ECO:0000256" key="7">
    <source>
        <dbReference type="ARBA" id="ARBA00023136"/>
    </source>
</evidence>
<dbReference type="InterPro" id="IPR002781">
    <property type="entry name" value="TM_pro_TauE-like"/>
</dbReference>
<evidence type="ECO:0000256" key="2">
    <source>
        <dbReference type="ARBA" id="ARBA00009142"/>
    </source>
</evidence>
<dbReference type="Proteomes" id="UP000029994">
    <property type="component" value="Unassembled WGS sequence"/>
</dbReference>
<name>A0A099LRV6_9VIBR</name>
<keyword evidence="4 8" id="KW-1003">Cell membrane</keyword>
<accession>A0A099LRV6</accession>
<dbReference type="InterPro" id="IPR052017">
    <property type="entry name" value="TSUP"/>
</dbReference>
<comment type="caution">
    <text evidence="9">The sequence shown here is derived from an EMBL/GenBank/DDBJ whole genome shotgun (WGS) entry which is preliminary data.</text>
</comment>
<keyword evidence="7 8" id="KW-0472">Membrane</keyword>
<evidence type="ECO:0000256" key="5">
    <source>
        <dbReference type="ARBA" id="ARBA00022692"/>
    </source>
</evidence>
<dbReference type="PANTHER" id="PTHR30269">
    <property type="entry name" value="TRANSMEMBRANE PROTEIN YFCA"/>
    <property type="match status" value="1"/>
</dbReference>
<comment type="subcellular location">
    <subcellularLocation>
        <location evidence="1 8">Cell membrane</location>
        <topology evidence="1 8">Multi-pass membrane protein</topology>
    </subcellularLocation>
</comment>
<feature type="transmembrane region" description="Helical" evidence="8">
    <location>
        <begin position="188"/>
        <end position="210"/>
    </location>
</feature>
<evidence type="ECO:0000313" key="9">
    <source>
        <dbReference type="EMBL" id="KGK10379.1"/>
    </source>
</evidence>
<evidence type="ECO:0000313" key="10">
    <source>
        <dbReference type="Proteomes" id="UP000029994"/>
    </source>
</evidence>
<feature type="transmembrane region" description="Helical" evidence="8">
    <location>
        <begin position="230"/>
        <end position="248"/>
    </location>
</feature>
<dbReference type="GeneID" id="43682218"/>
<keyword evidence="5 8" id="KW-0812">Transmembrane</keyword>